<accession>A0A923HQZ1</accession>
<dbReference type="Gene3D" id="3.40.630.30">
    <property type="match status" value="1"/>
</dbReference>
<dbReference type="PANTHER" id="PTHR43610">
    <property type="entry name" value="BLL6696 PROTEIN"/>
    <property type="match status" value="1"/>
</dbReference>
<dbReference type="Proteomes" id="UP000627446">
    <property type="component" value="Unassembled WGS sequence"/>
</dbReference>
<evidence type="ECO:0000313" key="3">
    <source>
        <dbReference type="Proteomes" id="UP000627446"/>
    </source>
</evidence>
<dbReference type="EMBL" id="JACOFZ010000005">
    <property type="protein sequence ID" value="MBC3882456.1"/>
    <property type="molecule type" value="Genomic_DNA"/>
</dbReference>
<sequence>MFQLQPILTGELITLRPLQSEDFDRLYDVASDPLIWEQHPARDRYQESVFRKFFDEGIASGGAFLINDNSSGQIIGSSRYCAYSEHLSEIEIGYTFLGRDYWGGRYNAELKYLMLRHAFQFIDSVMFVVGDRNFRSQQAVLKLGALADPSEKQKHSDRIIFRLRKEDYAKHPHRYVK</sequence>
<protein>
    <submittedName>
        <fullName evidence="2">GNAT family N-acetyltransferase</fullName>
    </submittedName>
</protein>
<feature type="domain" description="N-acetyltransferase" evidence="1">
    <location>
        <begin position="13"/>
        <end position="166"/>
    </location>
</feature>
<organism evidence="2 3">
    <name type="scientific">Undibacterium nitidum</name>
    <dbReference type="NCBI Taxonomy" id="2762298"/>
    <lineage>
        <taxon>Bacteria</taxon>
        <taxon>Pseudomonadati</taxon>
        <taxon>Pseudomonadota</taxon>
        <taxon>Betaproteobacteria</taxon>
        <taxon>Burkholderiales</taxon>
        <taxon>Oxalobacteraceae</taxon>
        <taxon>Undibacterium</taxon>
    </lineage>
</organism>
<dbReference type="RefSeq" id="WP_186917066.1">
    <property type="nucleotide sequence ID" value="NZ_JACOFZ010000005.1"/>
</dbReference>
<dbReference type="Pfam" id="PF13302">
    <property type="entry name" value="Acetyltransf_3"/>
    <property type="match status" value="1"/>
</dbReference>
<dbReference type="InterPro" id="IPR000182">
    <property type="entry name" value="GNAT_dom"/>
</dbReference>
<dbReference type="AlphaFoldDB" id="A0A923HQZ1"/>
<dbReference type="InterPro" id="IPR016181">
    <property type="entry name" value="Acyl_CoA_acyltransferase"/>
</dbReference>
<proteinExistence type="predicted"/>
<dbReference type="PROSITE" id="PS51186">
    <property type="entry name" value="GNAT"/>
    <property type="match status" value="1"/>
</dbReference>
<comment type="caution">
    <text evidence="2">The sequence shown here is derived from an EMBL/GenBank/DDBJ whole genome shotgun (WGS) entry which is preliminary data.</text>
</comment>
<dbReference type="PANTHER" id="PTHR43610:SF1">
    <property type="entry name" value="N-ACETYLTRANSFERASE DOMAIN-CONTAINING PROTEIN"/>
    <property type="match status" value="1"/>
</dbReference>
<dbReference type="SUPFAM" id="SSF55729">
    <property type="entry name" value="Acyl-CoA N-acyltransferases (Nat)"/>
    <property type="match status" value="1"/>
</dbReference>
<gene>
    <name evidence="2" type="ORF">H8K36_13770</name>
</gene>
<reference evidence="2" key="1">
    <citation type="submission" date="2020-08" db="EMBL/GenBank/DDBJ databases">
        <title>Novel species isolated from subtropical streams in China.</title>
        <authorList>
            <person name="Lu H."/>
        </authorList>
    </citation>
    <scope>NUCLEOTIDE SEQUENCE</scope>
    <source>
        <strain evidence="2">LX22W</strain>
    </source>
</reference>
<name>A0A923HQZ1_9BURK</name>
<keyword evidence="3" id="KW-1185">Reference proteome</keyword>
<dbReference type="GO" id="GO:0016747">
    <property type="term" value="F:acyltransferase activity, transferring groups other than amino-acyl groups"/>
    <property type="evidence" value="ECO:0007669"/>
    <property type="project" value="InterPro"/>
</dbReference>
<evidence type="ECO:0000313" key="2">
    <source>
        <dbReference type="EMBL" id="MBC3882456.1"/>
    </source>
</evidence>
<evidence type="ECO:0000259" key="1">
    <source>
        <dbReference type="PROSITE" id="PS51186"/>
    </source>
</evidence>